<feature type="active site" description="Nucleophile" evidence="6">
    <location>
        <position position="98"/>
    </location>
</feature>
<dbReference type="NCBIfam" id="NF009205">
    <property type="entry name" value="PRK12553.1"/>
    <property type="match status" value="1"/>
</dbReference>
<dbReference type="FunFam" id="3.90.226.10:FF:000001">
    <property type="entry name" value="ATP-dependent Clp protease proteolytic subunit"/>
    <property type="match status" value="1"/>
</dbReference>
<dbReference type="GO" id="GO:0004252">
    <property type="term" value="F:serine-type endopeptidase activity"/>
    <property type="evidence" value="ECO:0007669"/>
    <property type="project" value="UniProtKB-UniRule"/>
</dbReference>
<dbReference type="PANTHER" id="PTHR10381:SF70">
    <property type="entry name" value="ATP-DEPENDENT CLP PROTEASE PROTEOLYTIC SUBUNIT"/>
    <property type="match status" value="1"/>
</dbReference>
<evidence type="ECO:0000256" key="7">
    <source>
        <dbReference type="PROSITE-ProRule" id="PRU10085"/>
    </source>
</evidence>
<dbReference type="GO" id="GO:0051117">
    <property type="term" value="F:ATPase binding"/>
    <property type="evidence" value="ECO:0007669"/>
    <property type="project" value="TreeGrafter"/>
</dbReference>
<organism evidence="9 10">
    <name type="scientific">Clostridium estertheticum</name>
    <dbReference type="NCBI Taxonomy" id="238834"/>
    <lineage>
        <taxon>Bacteria</taxon>
        <taxon>Bacillati</taxon>
        <taxon>Bacillota</taxon>
        <taxon>Clostridia</taxon>
        <taxon>Eubacteriales</taxon>
        <taxon>Clostridiaceae</taxon>
        <taxon>Clostridium</taxon>
    </lineage>
</organism>
<evidence type="ECO:0000256" key="8">
    <source>
        <dbReference type="PROSITE-ProRule" id="PRU10086"/>
    </source>
</evidence>
<reference evidence="9" key="1">
    <citation type="submission" date="2021-11" db="EMBL/GenBank/DDBJ databases">
        <title>Clostridia strains as spoilage organisms.</title>
        <authorList>
            <person name="Wambui J."/>
            <person name="Stevens M.J.A."/>
            <person name="Stephan R."/>
        </authorList>
    </citation>
    <scope>NUCLEOTIDE SEQUENCE</scope>
    <source>
        <strain evidence="9">CF009</strain>
    </source>
</reference>
<dbReference type="GO" id="GO:0006515">
    <property type="term" value="P:protein quality control for misfolded or incompletely synthesized proteins"/>
    <property type="evidence" value="ECO:0007669"/>
    <property type="project" value="TreeGrafter"/>
</dbReference>
<evidence type="ECO:0000256" key="1">
    <source>
        <dbReference type="ARBA" id="ARBA00022490"/>
    </source>
</evidence>
<dbReference type="PROSITE" id="PS00382">
    <property type="entry name" value="CLP_PROTEASE_HIS"/>
    <property type="match status" value="1"/>
</dbReference>
<dbReference type="PANTHER" id="PTHR10381">
    <property type="entry name" value="ATP-DEPENDENT CLP PROTEASE PROTEOLYTIC SUBUNIT"/>
    <property type="match status" value="1"/>
</dbReference>
<keyword evidence="2 6" id="KW-0645">Protease</keyword>
<dbReference type="InterPro" id="IPR033135">
    <property type="entry name" value="ClpP_His_AS"/>
</dbReference>
<sequence length="194" mass="21727">MSLVPMVVEQTNRGERSYDIYSRLLKDRIIFLGEEVNDVTASLIVAQLLFLESEDPDKDIFLYINSPGGSITAGMAIYDTMQYIKPEVSTLCIGLAASMGSFLLNAGAKGKRFALPNSEILIHQPLGGFQGQATDIDIHAKRIMKTKDTLNRIYSERTGQPIEKIQHDVERDYFMSAQEAMDYGLIDEVLTKKK</sequence>
<comment type="function">
    <text evidence="6">Cleaves peptides in various proteins in a process that requires ATP hydrolysis. Has a chymotrypsin-like activity. Plays a major role in the degradation of misfolded proteins.</text>
</comment>
<dbReference type="EC" id="3.4.21.92" evidence="6"/>
<dbReference type="Proteomes" id="UP001164733">
    <property type="component" value="Chromosome"/>
</dbReference>
<evidence type="ECO:0000256" key="3">
    <source>
        <dbReference type="ARBA" id="ARBA00022801"/>
    </source>
</evidence>
<dbReference type="GO" id="GO:0004176">
    <property type="term" value="F:ATP-dependent peptidase activity"/>
    <property type="evidence" value="ECO:0007669"/>
    <property type="project" value="InterPro"/>
</dbReference>
<accession>A0AA47EHZ0</accession>
<dbReference type="NCBIfam" id="TIGR00493">
    <property type="entry name" value="clpP"/>
    <property type="match status" value="1"/>
</dbReference>
<evidence type="ECO:0000256" key="2">
    <source>
        <dbReference type="ARBA" id="ARBA00022670"/>
    </source>
</evidence>
<comment type="subcellular location">
    <subcellularLocation>
        <location evidence="6">Cytoplasm</location>
    </subcellularLocation>
</comment>
<dbReference type="CDD" id="cd07017">
    <property type="entry name" value="S14_ClpP_2"/>
    <property type="match status" value="1"/>
</dbReference>
<protein>
    <recommendedName>
        <fullName evidence="6">ATP-dependent Clp protease proteolytic subunit</fullName>
        <ecNumber evidence="6">3.4.21.92</ecNumber>
    </recommendedName>
    <alternativeName>
        <fullName evidence="6">Endopeptidase Clp</fullName>
    </alternativeName>
</protein>
<feature type="active site" evidence="6 8">
    <location>
        <position position="123"/>
    </location>
</feature>
<dbReference type="EMBL" id="CP086239">
    <property type="protein sequence ID" value="WAG60296.1"/>
    <property type="molecule type" value="Genomic_DNA"/>
</dbReference>
<keyword evidence="3 6" id="KW-0378">Hydrolase</keyword>
<evidence type="ECO:0000313" key="9">
    <source>
        <dbReference type="EMBL" id="WAG60296.1"/>
    </source>
</evidence>
<dbReference type="PROSITE" id="PS00381">
    <property type="entry name" value="CLP_PROTEASE_SER"/>
    <property type="match status" value="1"/>
</dbReference>
<dbReference type="NCBIfam" id="NF001368">
    <property type="entry name" value="PRK00277.1"/>
    <property type="match status" value="1"/>
</dbReference>
<dbReference type="Pfam" id="PF00574">
    <property type="entry name" value="CLP_protease"/>
    <property type="match status" value="1"/>
</dbReference>
<dbReference type="GO" id="GO:0009368">
    <property type="term" value="C:endopeptidase Clp complex"/>
    <property type="evidence" value="ECO:0007669"/>
    <property type="project" value="TreeGrafter"/>
</dbReference>
<dbReference type="RefSeq" id="WP_216120966.1">
    <property type="nucleotide sequence ID" value="NZ_CP086239.1"/>
</dbReference>
<keyword evidence="4 6" id="KW-0720">Serine protease</keyword>
<comment type="catalytic activity">
    <reaction evidence="5 6 8">
        <text>Hydrolysis of proteins to small peptides in the presence of ATP and magnesium. alpha-casein is the usual test substrate. In the absence of ATP, only oligopeptides shorter than five residues are hydrolyzed (such as succinyl-Leu-Tyr-|-NHMec, and Leu-Tyr-Leu-|-Tyr-Trp, in which cleavage of the -Tyr-|-Leu- and -Tyr-|-Trp bonds also occurs).</text>
        <dbReference type="EC" id="3.4.21.92"/>
    </reaction>
</comment>
<comment type="similarity">
    <text evidence="6">Belongs to the peptidase S14 family.</text>
</comment>
<evidence type="ECO:0000256" key="5">
    <source>
        <dbReference type="ARBA" id="ARBA00034021"/>
    </source>
</evidence>
<evidence type="ECO:0000313" key="10">
    <source>
        <dbReference type="Proteomes" id="UP001164733"/>
    </source>
</evidence>
<feature type="active site" evidence="7">
    <location>
        <position position="98"/>
    </location>
</feature>
<dbReference type="AlphaFoldDB" id="A0AA47EHZ0"/>
<evidence type="ECO:0000256" key="6">
    <source>
        <dbReference type="HAMAP-Rule" id="MF_00444"/>
    </source>
</evidence>
<comment type="subunit">
    <text evidence="6">Fourteen ClpP subunits assemble into 2 heptameric rings which stack back to back to give a disk-like structure with a central cavity, resembling the structure of eukaryotic proteasomes.</text>
</comment>
<evidence type="ECO:0000256" key="4">
    <source>
        <dbReference type="ARBA" id="ARBA00022825"/>
    </source>
</evidence>
<dbReference type="InterPro" id="IPR001907">
    <property type="entry name" value="ClpP"/>
</dbReference>
<dbReference type="HAMAP" id="MF_00444">
    <property type="entry name" value="ClpP"/>
    <property type="match status" value="1"/>
</dbReference>
<dbReference type="GO" id="GO:0005737">
    <property type="term" value="C:cytoplasm"/>
    <property type="evidence" value="ECO:0007669"/>
    <property type="project" value="UniProtKB-SubCell"/>
</dbReference>
<name>A0AA47EHZ0_9CLOT</name>
<dbReference type="InterPro" id="IPR023562">
    <property type="entry name" value="ClpP/TepA"/>
</dbReference>
<keyword evidence="1 6" id="KW-0963">Cytoplasm</keyword>
<gene>
    <name evidence="6 9" type="primary">clpP</name>
    <name evidence="9" type="ORF">LL038_22695</name>
</gene>
<proteinExistence type="inferred from homology"/>
<dbReference type="InterPro" id="IPR018215">
    <property type="entry name" value="ClpP_Ser_AS"/>
</dbReference>